<sequence>MLSMVHCLLNEQPSSRGRGFSISSYVEEFLRKTPEAEPDIVGHLQAFILSGAHVALVKLYLSTSGRNRKRAFEAIRCFLNSPLLPKSSIPKSSWLLRLPILLEFCKLLIGTIGENDTLYIECRSSIGSLLASQDCRFLFDSNLRILMFEICPFVVELAEELIKGLSSQPMFVGSNVDDISKFLRAVRLAMRDWPTGKDCIPKPMDNDSYFFCDCWIISLHAIFFRLLTQVGKSLEWINKFLVQKEDARMKPMSGSIILAVLHECKRLAKIFSEDGSECFHEFLHSHRDPLNAIIKKAERRDGCFWILKHKDVIDFETRRKLVMMLFPDATYSFENFHEMLINRSQLLSESFGYIDQVEAQALHGFLLIGFNNEVASGPGVLREWFCLLCQAFVNQENVLFLRCPNDQRRFFPNPESTNDPLNLKYFRFVGRVIALALRHGVQVGITFDHVFFLQLAGKSVTLEDIQDADPCLYMSCRKILEMDEETLDSDALGLTFVREIESLGTHRTVELCPGGMEIAVNSRNRKDYVSLLIKHCFTTSVADQIHHFLLGFSEMFSDKKFFKLFFRSLDLEGFNQMLGGSENAIDVIEWKAQTEYVGYSAKRSSNQMVLGDLEKDEQRTEEGPTLFLDIFEVLAS</sequence>
<evidence type="ECO:0000256" key="5">
    <source>
        <dbReference type="ARBA" id="ARBA00022786"/>
    </source>
</evidence>
<evidence type="ECO:0000256" key="2">
    <source>
        <dbReference type="ARBA" id="ARBA00004906"/>
    </source>
</evidence>
<dbReference type="GO" id="GO:0006511">
    <property type="term" value="P:ubiquitin-dependent protein catabolic process"/>
    <property type="evidence" value="ECO:0007669"/>
    <property type="project" value="TreeGrafter"/>
</dbReference>
<comment type="pathway">
    <text evidence="2">Protein modification; protein ubiquitination.</text>
</comment>
<keyword evidence="5 6" id="KW-0833">Ubl conjugation pathway</keyword>
<dbReference type="InterPro" id="IPR000569">
    <property type="entry name" value="HECT_dom"/>
</dbReference>
<dbReference type="GO" id="GO:0005737">
    <property type="term" value="C:cytoplasm"/>
    <property type="evidence" value="ECO:0007669"/>
    <property type="project" value="TreeGrafter"/>
</dbReference>
<comment type="catalytic activity">
    <reaction evidence="1">
        <text>S-ubiquitinyl-[E2 ubiquitin-conjugating enzyme]-L-cysteine + [acceptor protein]-L-lysine = [E2 ubiquitin-conjugating enzyme]-L-cysteine + N(6)-ubiquitinyl-[acceptor protein]-L-lysine.</text>
        <dbReference type="EC" id="2.3.2.26"/>
    </reaction>
</comment>
<protein>
    <recommendedName>
        <fullName evidence="3">HECT-type E3 ubiquitin transferase</fullName>
        <ecNumber evidence="3">2.3.2.26</ecNumber>
    </recommendedName>
</protein>
<evidence type="ECO:0000313" key="9">
    <source>
        <dbReference type="Proteomes" id="UP000639772"/>
    </source>
</evidence>
<dbReference type="Gene3D" id="3.90.1750.10">
    <property type="entry name" value="Hect, E3 ligase catalytic domains"/>
    <property type="match status" value="1"/>
</dbReference>
<gene>
    <name evidence="8" type="ORF">HPP92_022537</name>
</gene>
<dbReference type="InterPro" id="IPR050409">
    <property type="entry name" value="E3_ubiq-protein_ligase"/>
</dbReference>
<dbReference type="Proteomes" id="UP000639772">
    <property type="component" value="Chromosome 12"/>
</dbReference>
<dbReference type="EMBL" id="JADCNM010000012">
    <property type="protein sequence ID" value="KAG0459409.1"/>
    <property type="molecule type" value="Genomic_DNA"/>
</dbReference>
<dbReference type="SMART" id="SM00119">
    <property type="entry name" value="HECTc"/>
    <property type="match status" value="1"/>
</dbReference>
<evidence type="ECO:0000259" key="7">
    <source>
        <dbReference type="PROSITE" id="PS50237"/>
    </source>
</evidence>
<dbReference type="GO" id="GO:0061630">
    <property type="term" value="F:ubiquitin protein ligase activity"/>
    <property type="evidence" value="ECO:0007669"/>
    <property type="project" value="UniProtKB-EC"/>
</dbReference>
<evidence type="ECO:0000256" key="1">
    <source>
        <dbReference type="ARBA" id="ARBA00000885"/>
    </source>
</evidence>
<name>A0A835PTG2_VANPL</name>
<organism evidence="8 9">
    <name type="scientific">Vanilla planifolia</name>
    <name type="common">Vanilla</name>
    <dbReference type="NCBI Taxonomy" id="51239"/>
    <lineage>
        <taxon>Eukaryota</taxon>
        <taxon>Viridiplantae</taxon>
        <taxon>Streptophyta</taxon>
        <taxon>Embryophyta</taxon>
        <taxon>Tracheophyta</taxon>
        <taxon>Spermatophyta</taxon>
        <taxon>Magnoliopsida</taxon>
        <taxon>Liliopsida</taxon>
        <taxon>Asparagales</taxon>
        <taxon>Orchidaceae</taxon>
        <taxon>Vanilloideae</taxon>
        <taxon>Vanilleae</taxon>
        <taxon>Vanilla</taxon>
    </lineage>
</organism>
<feature type="domain" description="HECT" evidence="7">
    <location>
        <begin position="365"/>
        <end position="601"/>
    </location>
</feature>
<evidence type="ECO:0000256" key="3">
    <source>
        <dbReference type="ARBA" id="ARBA00012485"/>
    </source>
</evidence>
<keyword evidence="4" id="KW-0808">Transferase</keyword>
<dbReference type="EC" id="2.3.2.26" evidence="3"/>
<evidence type="ECO:0000313" key="8">
    <source>
        <dbReference type="EMBL" id="KAG0459409.1"/>
    </source>
</evidence>
<comment type="caution">
    <text evidence="6">Lacks conserved residue(s) required for the propagation of feature annotation.</text>
</comment>
<evidence type="ECO:0000256" key="6">
    <source>
        <dbReference type="PROSITE-ProRule" id="PRU00104"/>
    </source>
</evidence>
<dbReference type="PROSITE" id="PS50237">
    <property type="entry name" value="HECT"/>
    <property type="match status" value="1"/>
</dbReference>
<dbReference type="InterPro" id="IPR035983">
    <property type="entry name" value="Hect_E3_ubiquitin_ligase"/>
</dbReference>
<dbReference type="Gene3D" id="3.30.2160.10">
    <property type="entry name" value="Hect, E3 ligase catalytic domain"/>
    <property type="match status" value="1"/>
</dbReference>
<dbReference type="PANTHER" id="PTHR11254:SF424">
    <property type="entry name" value="E3 UBIQUITIN-PROTEIN LIGASE UPL5"/>
    <property type="match status" value="1"/>
</dbReference>
<dbReference type="GO" id="GO:0000209">
    <property type="term" value="P:protein polyubiquitination"/>
    <property type="evidence" value="ECO:0007669"/>
    <property type="project" value="TreeGrafter"/>
</dbReference>
<dbReference type="AlphaFoldDB" id="A0A835PTG2"/>
<dbReference type="PANTHER" id="PTHR11254">
    <property type="entry name" value="HECT DOMAIN UBIQUITIN-PROTEIN LIGASE"/>
    <property type="match status" value="1"/>
</dbReference>
<evidence type="ECO:0000256" key="4">
    <source>
        <dbReference type="ARBA" id="ARBA00022679"/>
    </source>
</evidence>
<dbReference type="Pfam" id="PF00632">
    <property type="entry name" value="HECT"/>
    <property type="match status" value="1"/>
</dbReference>
<accession>A0A835PTG2</accession>
<comment type="caution">
    <text evidence="8">The sequence shown here is derived from an EMBL/GenBank/DDBJ whole genome shotgun (WGS) entry which is preliminary data.</text>
</comment>
<dbReference type="SUPFAM" id="SSF56204">
    <property type="entry name" value="Hect, E3 ligase catalytic domain"/>
    <property type="match status" value="1"/>
</dbReference>
<proteinExistence type="predicted"/>
<dbReference type="OrthoDB" id="8068875at2759"/>
<reference evidence="8 9" key="1">
    <citation type="journal article" date="2020" name="Nat. Food">
        <title>A phased Vanilla planifolia genome enables genetic improvement of flavour and production.</title>
        <authorList>
            <person name="Hasing T."/>
            <person name="Tang H."/>
            <person name="Brym M."/>
            <person name="Khazi F."/>
            <person name="Huang T."/>
            <person name="Chambers A.H."/>
        </authorList>
    </citation>
    <scope>NUCLEOTIDE SEQUENCE [LARGE SCALE GENOMIC DNA]</scope>
    <source>
        <tissue evidence="8">Leaf</tissue>
    </source>
</reference>